<organism evidence="2 3">
    <name type="scientific">Phytophthora cactorum</name>
    <dbReference type="NCBI Taxonomy" id="29920"/>
    <lineage>
        <taxon>Eukaryota</taxon>
        <taxon>Sar</taxon>
        <taxon>Stramenopiles</taxon>
        <taxon>Oomycota</taxon>
        <taxon>Peronosporomycetes</taxon>
        <taxon>Peronosporales</taxon>
        <taxon>Peronosporaceae</taxon>
        <taxon>Phytophthora</taxon>
    </lineage>
</organism>
<keyword evidence="1" id="KW-0812">Transmembrane</keyword>
<evidence type="ECO:0008006" key="4">
    <source>
        <dbReference type="Google" id="ProtNLM"/>
    </source>
</evidence>
<dbReference type="Pfam" id="PF08636">
    <property type="entry name" value="Pkr1"/>
    <property type="match status" value="1"/>
</dbReference>
<protein>
    <recommendedName>
        <fullName evidence="4">Endoplasmic reticulum, protein Pkr1</fullName>
    </recommendedName>
</protein>
<feature type="transmembrane region" description="Helical" evidence="1">
    <location>
        <begin position="96"/>
        <end position="116"/>
    </location>
</feature>
<dbReference type="Proteomes" id="UP000736787">
    <property type="component" value="Unassembled WGS sequence"/>
</dbReference>
<name>A0A8T1DAK7_9STRA</name>
<accession>A0A8T1DAK7</accession>
<dbReference type="VEuPathDB" id="FungiDB:PC110_g12890"/>
<keyword evidence="1" id="KW-0472">Membrane</keyword>
<feature type="transmembrane region" description="Helical" evidence="1">
    <location>
        <begin position="69"/>
        <end position="90"/>
    </location>
</feature>
<keyword evidence="1" id="KW-1133">Transmembrane helix</keyword>
<evidence type="ECO:0000313" key="3">
    <source>
        <dbReference type="Proteomes" id="UP000736787"/>
    </source>
</evidence>
<dbReference type="InterPro" id="IPR013945">
    <property type="entry name" value="Pkr1"/>
</dbReference>
<proteinExistence type="predicted"/>
<reference evidence="2" key="1">
    <citation type="submission" date="2018-10" db="EMBL/GenBank/DDBJ databases">
        <title>Effector identification in a new, highly contiguous assembly of the strawberry crown rot pathogen Phytophthora cactorum.</title>
        <authorList>
            <person name="Armitage A.D."/>
            <person name="Nellist C.F."/>
            <person name="Bates H."/>
            <person name="Vickerstaff R.J."/>
            <person name="Harrison R.J."/>
        </authorList>
    </citation>
    <scope>NUCLEOTIDE SEQUENCE</scope>
    <source>
        <strain evidence="2">4040</strain>
    </source>
</reference>
<gene>
    <name evidence="2" type="ORF">PC117_g11864</name>
</gene>
<dbReference type="EMBL" id="RCMK01000315">
    <property type="protein sequence ID" value="KAG2937010.1"/>
    <property type="molecule type" value="Genomic_DNA"/>
</dbReference>
<dbReference type="GO" id="GO:0070072">
    <property type="term" value="P:vacuolar proton-transporting V-type ATPase complex assembly"/>
    <property type="evidence" value="ECO:0007669"/>
    <property type="project" value="InterPro"/>
</dbReference>
<dbReference type="AlphaFoldDB" id="A0A8T1DAK7"/>
<evidence type="ECO:0000313" key="2">
    <source>
        <dbReference type="EMBL" id="KAG2937010.1"/>
    </source>
</evidence>
<evidence type="ECO:0000256" key="1">
    <source>
        <dbReference type="SAM" id="Phobius"/>
    </source>
</evidence>
<sequence length="144" mass="15911">MARISASDGDEGFSSVFPSSSHVVGGLLSRVASVTNRLDRVQQLRNVHFDLYSMGSALQNALRPGSREFVIALNVVLALLFFVMLTVIYTELEDSFHVFVLLFLVVGLTVSINWFIIEANNLKHTQVAEGGKQKQDPNTRAKTD</sequence>
<comment type="caution">
    <text evidence="2">The sequence shown here is derived from an EMBL/GenBank/DDBJ whole genome shotgun (WGS) entry which is preliminary data.</text>
</comment>